<evidence type="ECO:0000256" key="2">
    <source>
        <dbReference type="ARBA" id="ARBA00022679"/>
    </source>
</evidence>
<dbReference type="PROSITE" id="PS01231">
    <property type="entry name" value="TRMA_2"/>
    <property type="match status" value="1"/>
</dbReference>
<dbReference type="Gene3D" id="2.40.50.1070">
    <property type="match status" value="1"/>
</dbReference>
<dbReference type="InterPro" id="IPR010280">
    <property type="entry name" value="U5_MeTrfase_fam"/>
</dbReference>
<keyword evidence="6" id="KW-1185">Reference proteome</keyword>
<sequence length="454" mass="50629">MEFTFGTRSWRPNMTTSLSREDAATGMNEAGPQQAVRPLGTRTEARALRLERLEDSTSGFALGLHAPRRYDKVLCIEDCALQLDLANEILRFVERRCRPLARSMLPPYDPVDHTGFLRNLVIRTAHDQQNKTQVMVNLVTCPPTNPQQQAALVEIAAALWKAFGETNRGLVCVLQNITSNRSGVAIGETQRRLAGERDTIEQALRPLRHLDRQRYPTADVSFWSADGVRFRISANSFFQTNPSQAERLMAVILEGSGLLERYQLARQNPQSLLNQALTCDHDEIQMTPSALVVDLFCGTGTIALCLARFAEQVLGLELVASAVADARANAQINDISNAVFEVANLDKEDLWQTILRRMPAARDRPIDVLVMDPPRAGVHPRQLKAIAGAPPLSRPRRIVYVSCNPATQTRDLEMLLRSAPWYALTRIALVDQFPHTPHIETVAVLSLKEETAFL</sequence>
<dbReference type="PROSITE" id="PS51687">
    <property type="entry name" value="SAM_MT_RNA_M5U"/>
    <property type="match status" value="1"/>
</dbReference>
<dbReference type="InterPro" id="IPR029063">
    <property type="entry name" value="SAM-dependent_MTases_sf"/>
</dbReference>
<dbReference type="GO" id="GO:0032259">
    <property type="term" value="P:methylation"/>
    <property type="evidence" value="ECO:0007669"/>
    <property type="project" value="UniProtKB-KW"/>
</dbReference>
<dbReference type="SUPFAM" id="SSF53335">
    <property type="entry name" value="S-adenosyl-L-methionine-dependent methyltransferases"/>
    <property type="match status" value="1"/>
</dbReference>
<organism evidence="5 6">
    <name type="scientific">Cyanidiococcus yangmingshanensis</name>
    <dbReference type="NCBI Taxonomy" id="2690220"/>
    <lineage>
        <taxon>Eukaryota</taxon>
        <taxon>Rhodophyta</taxon>
        <taxon>Bangiophyceae</taxon>
        <taxon>Cyanidiales</taxon>
        <taxon>Cyanidiaceae</taxon>
        <taxon>Cyanidiococcus</taxon>
    </lineage>
</organism>
<proteinExistence type="inferred from homology"/>
<evidence type="ECO:0008006" key="7">
    <source>
        <dbReference type="Google" id="ProtNLM"/>
    </source>
</evidence>
<keyword evidence="1 4" id="KW-0489">Methyltransferase</keyword>
<reference evidence="5 6" key="1">
    <citation type="journal article" date="2020" name="J. Phycol.">
        <title>Comparative genome analysis reveals Cyanidiococcus gen. nov., a new extremophilic red algal genus sister to Cyanidioschyzon (Cyanidioschyzonaceae, Rhodophyta).</title>
        <authorList>
            <person name="Liu S.-L."/>
            <person name="Chiang Y.-R."/>
            <person name="Yoon H.S."/>
            <person name="Fu H.-Y."/>
        </authorList>
    </citation>
    <scope>NUCLEOTIDE SEQUENCE [LARGE SCALE GENOMIC DNA]</scope>
    <source>
        <strain evidence="5 6">THAL066</strain>
    </source>
</reference>
<dbReference type="InterPro" id="IPR030391">
    <property type="entry name" value="MeTrfase_TrmA_CS"/>
</dbReference>
<dbReference type="PANTHER" id="PTHR11061">
    <property type="entry name" value="RNA M5U METHYLTRANSFERASE"/>
    <property type="match status" value="1"/>
</dbReference>
<evidence type="ECO:0000313" key="5">
    <source>
        <dbReference type="EMBL" id="KAF6004134.1"/>
    </source>
</evidence>
<dbReference type="Pfam" id="PF05958">
    <property type="entry name" value="tRNA_U5-meth_tr"/>
    <property type="match status" value="1"/>
</dbReference>
<dbReference type="Gene3D" id="3.40.50.150">
    <property type="entry name" value="Vaccinia Virus protein VP39"/>
    <property type="match status" value="1"/>
</dbReference>
<keyword evidence="2 4" id="KW-0808">Transferase</keyword>
<gene>
    <name evidence="5" type="ORF">F1559_002307</name>
</gene>
<feature type="binding site" evidence="4">
    <location>
        <position position="239"/>
    </location>
    <ligand>
        <name>S-adenosyl-L-methionine</name>
        <dbReference type="ChEBI" id="CHEBI:59789"/>
    </ligand>
</feature>
<evidence type="ECO:0000256" key="4">
    <source>
        <dbReference type="PROSITE-ProRule" id="PRU01024"/>
    </source>
</evidence>
<comment type="similarity">
    <text evidence="4">Belongs to the class I-like SAM-binding methyltransferase superfamily. RNA M5U methyltransferase family.</text>
</comment>
<keyword evidence="3 4" id="KW-0949">S-adenosyl-L-methionine</keyword>
<dbReference type="OrthoDB" id="10250660at2759"/>
<comment type="caution">
    <text evidence="5">The sequence shown here is derived from an EMBL/GenBank/DDBJ whole genome shotgun (WGS) entry which is preliminary data.</text>
</comment>
<name>A0A7J7INJ0_9RHOD</name>
<evidence type="ECO:0000256" key="3">
    <source>
        <dbReference type="ARBA" id="ARBA00022691"/>
    </source>
</evidence>
<dbReference type="CDD" id="cd02440">
    <property type="entry name" value="AdoMet_MTases"/>
    <property type="match status" value="1"/>
</dbReference>
<dbReference type="EMBL" id="VWRR01000004">
    <property type="protein sequence ID" value="KAF6004134.1"/>
    <property type="molecule type" value="Genomic_DNA"/>
</dbReference>
<dbReference type="GO" id="GO:0006396">
    <property type="term" value="P:RNA processing"/>
    <property type="evidence" value="ECO:0007669"/>
    <property type="project" value="InterPro"/>
</dbReference>
<dbReference type="Proteomes" id="UP000530660">
    <property type="component" value="Unassembled WGS sequence"/>
</dbReference>
<dbReference type="AlphaFoldDB" id="A0A7J7INJ0"/>
<feature type="binding site" evidence="4">
    <location>
        <position position="372"/>
    </location>
    <ligand>
        <name>S-adenosyl-L-methionine</name>
        <dbReference type="ChEBI" id="CHEBI:59789"/>
    </ligand>
</feature>
<dbReference type="PANTHER" id="PTHR11061:SF30">
    <property type="entry name" value="TRNA (URACIL(54)-C(5))-METHYLTRANSFERASE"/>
    <property type="match status" value="1"/>
</dbReference>
<evidence type="ECO:0000313" key="6">
    <source>
        <dbReference type="Proteomes" id="UP000530660"/>
    </source>
</evidence>
<dbReference type="GO" id="GO:0008173">
    <property type="term" value="F:RNA methyltransferase activity"/>
    <property type="evidence" value="ECO:0007669"/>
    <property type="project" value="InterPro"/>
</dbReference>
<feature type="binding site" evidence="4">
    <location>
        <position position="296"/>
    </location>
    <ligand>
        <name>S-adenosyl-L-methionine</name>
        <dbReference type="ChEBI" id="CHEBI:59789"/>
    </ligand>
</feature>
<accession>A0A7J7INJ0</accession>
<evidence type="ECO:0000256" key="1">
    <source>
        <dbReference type="ARBA" id="ARBA00022603"/>
    </source>
</evidence>
<feature type="binding site" evidence="4">
    <location>
        <position position="317"/>
    </location>
    <ligand>
        <name>S-adenosyl-L-methionine</name>
        <dbReference type="ChEBI" id="CHEBI:59789"/>
    </ligand>
</feature>
<feature type="active site" description="Nucleophile" evidence="4">
    <location>
        <position position="403"/>
    </location>
</feature>
<protein>
    <recommendedName>
        <fullName evidence="7">tRNA methyltransferase 2</fullName>
    </recommendedName>
</protein>